<dbReference type="InterPro" id="IPR018979">
    <property type="entry name" value="FERM_N"/>
</dbReference>
<feature type="region of interest" description="Disordered" evidence="1">
    <location>
        <begin position="459"/>
        <end position="480"/>
    </location>
</feature>
<reference evidence="3 4" key="1">
    <citation type="journal article" date="2018" name="Nat. Ecol. Evol.">
        <title>Shark genomes provide insights into elasmobranch evolution and the origin of vertebrates.</title>
        <authorList>
            <person name="Hara Y"/>
            <person name="Yamaguchi K"/>
            <person name="Onimaru K"/>
            <person name="Kadota M"/>
            <person name="Koyanagi M"/>
            <person name="Keeley SD"/>
            <person name="Tatsumi K"/>
            <person name="Tanaka K"/>
            <person name="Motone F"/>
            <person name="Kageyama Y"/>
            <person name="Nozu R"/>
            <person name="Adachi N"/>
            <person name="Nishimura O"/>
            <person name="Nakagawa R"/>
            <person name="Tanegashima C"/>
            <person name="Kiyatake I"/>
            <person name="Matsumoto R"/>
            <person name="Murakumo K"/>
            <person name="Nishida K"/>
            <person name="Terakita A"/>
            <person name="Kuratani S"/>
            <person name="Sato K"/>
            <person name="Hyodo S Kuraku.S."/>
        </authorList>
    </citation>
    <scope>NUCLEOTIDE SEQUENCE [LARGE SCALE GENOMIC DNA]</scope>
</reference>
<organism evidence="3 4">
    <name type="scientific">Chiloscyllium punctatum</name>
    <name type="common">Brownbanded bambooshark</name>
    <name type="synonym">Hemiscyllium punctatum</name>
    <dbReference type="NCBI Taxonomy" id="137246"/>
    <lineage>
        <taxon>Eukaryota</taxon>
        <taxon>Metazoa</taxon>
        <taxon>Chordata</taxon>
        <taxon>Craniata</taxon>
        <taxon>Vertebrata</taxon>
        <taxon>Chondrichthyes</taxon>
        <taxon>Elasmobranchii</taxon>
        <taxon>Galeomorphii</taxon>
        <taxon>Galeoidea</taxon>
        <taxon>Orectolobiformes</taxon>
        <taxon>Hemiscylliidae</taxon>
        <taxon>Chiloscyllium</taxon>
    </lineage>
</organism>
<dbReference type="InterPro" id="IPR051835">
    <property type="entry name" value="RAC1-GEF"/>
</dbReference>
<dbReference type="SMART" id="SM01196">
    <property type="entry name" value="FERM_C"/>
    <property type="match status" value="1"/>
</dbReference>
<dbReference type="InterPro" id="IPR019748">
    <property type="entry name" value="FERM_central"/>
</dbReference>
<evidence type="ECO:0000256" key="1">
    <source>
        <dbReference type="SAM" id="MobiDB-lite"/>
    </source>
</evidence>
<dbReference type="Gene3D" id="3.10.20.90">
    <property type="entry name" value="Phosphatidylinositol 3-kinase Catalytic Subunit, Chain A, domain 1"/>
    <property type="match status" value="1"/>
</dbReference>
<proteinExistence type="predicted"/>
<dbReference type="SUPFAM" id="SSF50729">
    <property type="entry name" value="PH domain-like"/>
    <property type="match status" value="1"/>
</dbReference>
<dbReference type="PANTHER" id="PTHR45858">
    <property type="entry name" value="FERM DOMAIN CONTAINING PROTEIN"/>
    <property type="match status" value="1"/>
</dbReference>
<dbReference type="SUPFAM" id="SSF47031">
    <property type="entry name" value="Second domain of FERM"/>
    <property type="match status" value="1"/>
</dbReference>
<dbReference type="SMART" id="SM01195">
    <property type="entry name" value="FA"/>
    <property type="match status" value="1"/>
</dbReference>
<dbReference type="InterPro" id="IPR011993">
    <property type="entry name" value="PH-like_dom_sf"/>
</dbReference>
<dbReference type="InterPro" id="IPR029071">
    <property type="entry name" value="Ubiquitin-like_domsf"/>
</dbReference>
<dbReference type="Pfam" id="PF09380">
    <property type="entry name" value="FERM_C"/>
    <property type="match status" value="1"/>
</dbReference>
<protein>
    <recommendedName>
        <fullName evidence="2">FERM domain-containing protein</fullName>
    </recommendedName>
</protein>
<dbReference type="Gene3D" id="1.20.80.10">
    <property type="match status" value="1"/>
</dbReference>
<dbReference type="FunFam" id="2.30.29.30:FF:000002">
    <property type="entry name" value="Band 4.1-like protein 5 isoform 1"/>
    <property type="match status" value="1"/>
</dbReference>
<dbReference type="SMART" id="SM00295">
    <property type="entry name" value="B41"/>
    <property type="match status" value="1"/>
</dbReference>
<accession>A0A401T184</accession>
<dbReference type="AlphaFoldDB" id="A0A401T184"/>
<dbReference type="InterPro" id="IPR018980">
    <property type="entry name" value="FERM_PH-like_C"/>
</dbReference>
<dbReference type="PRINTS" id="PR00935">
    <property type="entry name" value="BAND41"/>
</dbReference>
<dbReference type="GO" id="GO:0005085">
    <property type="term" value="F:guanyl-nucleotide exchange factor activity"/>
    <property type="evidence" value="ECO:0007669"/>
    <property type="project" value="TreeGrafter"/>
</dbReference>
<evidence type="ECO:0000313" key="3">
    <source>
        <dbReference type="EMBL" id="GCC36409.1"/>
    </source>
</evidence>
<dbReference type="EMBL" id="BEZZ01000826">
    <property type="protein sequence ID" value="GCC36409.1"/>
    <property type="molecule type" value="Genomic_DNA"/>
</dbReference>
<dbReference type="InterPro" id="IPR014847">
    <property type="entry name" value="FA"/>
</dbReference>
<gene>
    <name evidence="3" type="ORF">chiPu_0014903</name>
</gene>
<dbReference type="InterPro" id="IPR041788">
    <property type="entry name" value="FARP1/FARP2/FRMD7_FERM_C"/>
</dbReference>
<dbReference type="OrthoDB" id="9990815at2759"/>
<dbReference type="Pfam" id="PF08736">
    <property type="entry name" value="FA"/>
    <property type="match status" value="1"/>
</dbReference>
<dbReference type="PROSITE" id="PS50057">
    <property type="entry name" value="FERM_3"/>
    <property type="match status" value="1"/>
</dbReference>
<dbReference type="InterPro" id="IPR000299">
    <property type="entry name" value="FERM_domain"/>
</dbReference>
<dbReference type="PANTHER" id="PTHR45858:SF1">
    <property type="entry name" value="FERM DOMAIN-CONTAINING PROTEIN 7"/>
    <property type="match status" value="1"/>
</dbReference>
<name>A0A401T184_CHIPU</name>
<dbReference type="OMA" id="ICAWESK"/>
<dbReference type="InterPro" id="IPR019749">
    <property type="entry name" value="Band_41_domain"/>
</dbReference>
<dbReference type="InterPro" id="IPR014352">
    <property type="entry name" value="FERM/acyl-CoA-bd_prot_sf"/>
</dbReference>
<sequence length="692" mass="78372">MQALNLSGKMLQLRVQLLDDAHEIFEVEQKATGKTLFDCVCQRLNLVEEDYFGMEFNNRSGNMKWTREVFKRCKKYFGVAGYCIYQARGEKKVLFQFVVKFFPPDPGQLQDELTRYLFAQQIKRDLLAGRLHCNENSTALLLSHIIQAEVGDFDEELDQTHLQSKVYVPNQERLVHKIMNFHQKLIGLTSATSDLRLLDTARKLEMYGVRLHPANDGEGTQINLAVLHMGILVFQGKTKINTFNWAKIRKLSFKKKHFFIKLHSNIFTASCKDSLEFLMASRNACKHFWKTCVEYHAFFRLPEEPRSKPKPILYSKGSNFRYSGRTQKQLAEYLSKGDFKKVPFERRPGNVQSEEDSSGTGLELGLQVKGLPHDLQGIGQPGDIQDKVEPKVAQRWRKESAVEIVFSTELERSKPEADPASELLSSRNVSIPSISDTGPKKDPVQLQKSRLQFLTNRTRKDTDAPEITRGNAPKFTIGSQCISDNFPNSDTLMDGSLQPTQHTSTDEEIVRLSGVARPVSLPASSFLANYGFYQRAVMRGSYGNTLNAVKEEDNQQDDSLLPSKRSHSQSDVKTLGLVHVPELRPLAHLLPLGRRQALSKLSPVHPVHGILQRREVLQTTERYISSGTESSDSDSEIISPYFHPRLFSKALRSSALKGGRFSSACLQPDEAASFDPNCADKLRHLTIYTDFI</sequence>
<dbReference type="Pfam" id="PF09379">
    <property type="entry name" value="FERM_N"/>
    <property type="match status" value="1"/>
</dbReference>
<dbReference type="Proteomes" id="UP000287033">
    <property type="component" value="Unassembled WGS sequence"/>
</dbReference>
<dbReference type="Pfam" id="PF00373">
    <property type="entry name" value="FERM_M"/>
    <property type="match status" value="1"/>
</dbReference>
<dbReference type="CDD" id="cd13193">
    <property type="entry name" value="FERM_C_FARP1-like"/>
    <property type="match status" value="1"/>
</dbReference>
<dbReference type="STRING" id="137246.A0A401T184"/>
<evidence type="ECO:0000259" key="2">
    <source>
        <dbReference type="PROSITE" id="PS50057"/>
    </source>
</evidence>
<dbReference type="CDD" id="cd14473">
    <property type="entry name" value="FERM_B-lobe"/>
    <property type="match status" value="1"/>
</dbReference>
<dbReference type="SUPFAM" id="SSF54236">
    <property type="entry name" value="Ubiquitin-like"/>
    <property type="match status" value="1"/>
</dbReference>
<feature type="domain" description="FERM" evidence="2">
    <location>
        <begin position="11"/>
        <end position="303"/>
    </location>
</feature>
<evidence type="ECO:0000313" key="4">
    <source>
        <dbReference type="Proteomes" id="UP000287033"/>
    </source>
</evidence>
<dbReference type="FunFam" id="1.20.80.10:FF:000005">
    <property type="entry name" value="FERM, RhoGEF and pleckstrin domain-containing protein 1"/>
    <property type="match status" value="1"/>
</dbReference>
<comment type="caution">
    <text evidence="3">The sequence shown here is derived from an EMBL/GenBank/DDBJ whole genome shotgun (WGS) entry which is preliminary data.</text>
</comment>
<dbReference type="Gene3D" id="2.30.29.30">
    <property type="entry name" value="Pleckstrin-homology domain (PH domain)/Phosphotyrosine-binding domain (PTB)"/>
    <property type="match status" value="1"/>
</dbReference>
<dbReference type="InterPro" id="IPR035963">
    <property type="entry name" value="FERM_2"/>
</dbReference>
<keyword evidence="4" id="KW-1185">Reference proteome</keyword>